<reference evidence="3" key="1">
    <citation type="submission" date="2022-01" db="EMBL/GenBank/DDBJ databases">
        <title>Antribacter sp. nov., isolated from Guizhou of China.</title>
        <authorList>
            <person name="Chengliang C."/>
            <person name="Ya Z."/>
        </authorList>
    </citation>
    <scope>NUCLEOTIDE SEQUENCE</scope>
    <source>
        <strain evidence="3">KLBMP 9083</strain>
    </source>
</reference>
<proteinExistence type="predicted"/>
<name>A0AA41QEN0_9MICO</name>
<dbReference type="InterPro" id="IPR009061">
    <property type="entry name" value="DNA-bd_dom_put_sf"/>
</dbReference>
<dbReference type="AlphaFoldDB" id="A0AA41QEN0"/>
<feature type="compositionally biased region" description="Basic and acidic residues" evidence="1">
    <location>
        <begin position="1"/>
        <end position="12"/>
    </location>
</feature>
<dbReference type="Pfam" id="PF12728">
    <property type="entry name" value="HTH_17"/>
    <property type="match status" value="1"/>
</dbReference>
<comment type="caution">
    <text evidence="3">The sequence shown here is derived from an EMBL/GenBank/DDBJ whole genome shotgun (WGS) entry which is preliminary data.</text>
</comment>
<dbReference type="GO" id="GO:0003677">
    <property type="term" value="F:DNA binding"/>
    <property type="evidence" value="ECO:0007669"/>
    <property type="project" value="InterPro"/>
</dbReference>
<protein>
    <submittedName>
        <fullName evidence="3">Helix-turn-helix domain-containing protein</fullName>
    </submittedName>
</protein>
<dbReference type="SUPFAM" id="SSF46955">
    <property type="entry name" value="Putative DNA-binding domain"/>
    <property type="match status" value="1"/>
</dbReference>
<sequence>MATHTSRGEHVRPAAHGGPPGVRLVALSVAAQMFGVSVKTLRRRIADGTVRGYRVGRLVRVDLDEVREALVAVIPSAR</sequence>
<dbReference type="EMBL" id="JAKGSG010000034">
    <property type="protein sequence ID" value="MCF4121736.1"/>
    <property type="molecule type" value="Genomic_DNA"/>
</dbReference>
<feature type="region of interest" description="Disordered" evidence="1">
    <location>
        <begin position="1"/>
        <end position="20"/>
    </location>
</feature>
<evidence type="ECO:0000313" key="4">
    <source>
        <dbReference type="Proteomes" id="UP001165405"/>
    </source>
</evidence>
<dbReference type="RefSeq" id="WP_236089533.1">
    <property type="nucleotide sequence ID" value="NZ_JAKGSG010000034.1"/>
</dbReference>
<evidence type="ECO:0000259" key="2">
    <source>
        <dbReference type="Pfam" id="PF12728"/>
    </source>
</evidence>
<dbReference type="NCBIfam" id="TIGR01764">
    <property type="entry name" value="excise"/>
    <property type="match status" value="1"/>
</dbReference>
<dbReference type="Proteomes" id="UP001165405">
    <property type="component" value="Unassembled WGS sequence"/>
</dbReference>
<organism evidence="3 4">
    <name type="scientific">Antribacter soli</name>
    <dbReference type="NCBI Taxonomy" id="2910976"/>
    <lineage>
        <taxon>Bacteria</taxon>
        <taxon>Bacillati</taxon>
        <taxon>Actinomycetota</taxon>
        <taxon>Actinomycetes</taxon>
        <taxon>Micrococcales</taxon>
        <taxon>Promicromonosporaceae</taxon>
        <taxon>Antribacter</taxon>
    </lineage>
</organism>
<gene>
    <name evidence="3" type="ORF">L1785_12155</name>
</gene>
<dbReference type="InterPro" id="IPR041657">
    <property type="entry name" value="HTH_17"/>
</dbReference>
<evidence type="ECO:0000256" key="1">
    <source>
        <dbReference type="SAM" id="MobiDB-lite"/>
    </source>
</evidence>
<accession>A0AA41QEN0</accession>
<evidence type="ECO:0000313" key="3">
    <source>
        <dbReference type="EMBL" id="MCF4121736.1"/>
    </source>
</evidence>
<keyword evidence="4" id="KW-1185">Reference proteome</keyword>
<dbReference type="InterPro" id="IPR010093">
    <property type="entry name" value="SinI_DNA-bd"/>
</dbReference>
<feature type="domain" description="Helix-turn-helix" evidence="2">
    <location>
        <begin position="30"/>
        <end position="68"/>
    </location>
</feature>